<sequence>MSIPSSAQGSLRGSLLETTRMGLPSTVIVPLFSIFTSALNVPSIESYFNKCEAFLTPPLSLTTITSSGESFRPCQHLRKFLPMRPKPLIATFNLATVSPLTAVDPMALVAS</sequence>
<organism evidence="1">
    <name type="scientific">Medicago truncatula</name>
    <name type="common">Barrel medic</name>
    <name type="synonym">Medicago tribuloides</name>
    <dbReference type="NCBI Taxonomy" id="3880"/>
    <lineage>
        <taxon>Eukaryota</taxon>
        <taxon>Viridiplantae</taxon>
        <taxon>Streptophyta</taxon>
        <taxon>Embryophyta</taxon>
        <taxon>Tracheophyta</taxon>
        <taxon>Spermatophyta</taxon>
        <taxon>Magnoliopsida</taxon>
        <taxon>eudicotyledons</taxon>
        <taxon>Gunneridae</taxon>
        <taxon>Pentapetalae</taxon>
        <taxon>rosids</taxon>
        <taxon>fabids</taxon>
        <taxon>Fabales</taxon>
        <taxon>Fabaceae</taxon>
        <taxon>Papilionoideae</taxon>
        <taxon>50 kb inversion clade</taxon>
        <taxon>NPAAA clade</taxon>
        <taxon>Hologalegina</taxon>
        <taxon>IRL clade</taxon>
        <taxon>Trifolieae</taxon>
        <taxon>Medicago</taxon>
    </lineage>
</organism>
<reference evidence="1" key="1">
    <citation type="submission" date="2012-05" db="EMBL/GenBank/DDBJ databases">
        <authorList>
            <person name="Krishnakumar V."/>
            <person name="Cheung F."/>
            <person name="Xiao Y."/>
            <person name="Chan A."/>
            <person name="Moskal W.A."/>
            <person name="Town C.D."/>
        </authorList>
    </citation>
    <scope>NUCLEOTIDE SEQUENCE</scope>
</reference>
<dbReference type="EMBL" id="BT138441">
    <property type="protein sequence ID" value="AFK38236.1"/>
    <property type="molecule type" value="mRNA"/>
</dbReference>
<evidence type="ECO:0000313" key="1">
    <source>
        <dbReference type="EMBL" id="AFK38236.1"/>
    </source>
</evidence>
<proteinExistence type="evidence at transcript level"/>
<accession>I3SD94</accession>
<protein>
    <submittedName>
        <fullName evidence="1">Uncharacterized protein</fullName>
    </submittedName>
</protein>
<dbReference type="AlphaFoldDB" id="I3SD94"/>
<name>I3SD94_MEDTR</name>